<reference evidence="2" key="1">
    <citation type="submission" date="2020-11" db="EMBL/GenBank/DDBJ databases">
        <authorList>
            <consortium name="DOE Joint Genome Institute"/>
            <person name="Ahrendt S."/>
            <person name="Riley R."/>
            <person name="Andreopoulos W."/>
            <person name="Labutti K."/>
            <person name="Pangilinan J."/>
            <person name="Ruiz-Duenas F.J."/>
            <person name="Barrasa J.M."/>
            <person name="Sanchez-Garcia M."/>
            <person name="Camarero S."/>
            <person name="Miyauchi S."/>
            <person name="Serrano A."/>
            <person name="Linde D."/>
            <person name="Babiker R."/>
            <person name="Drula E."/>
            <person name="Ayuso-Fernandez I."/>
            <person name="Pacheco R."/>
            <person name="Padilla G."/>
            <person name="Ferreira P."/>
            <person name="Barriuso J."/>
            <person name="Kellner H."/>
            <person name="Castanera R."/>
            <person name="Alfaro M."/>
            <person name="Ramirez L."/>
            <person name="Pisabarro A.G."/>
            <person name="Kuo A."/>
            <person name="Tritt A."/>
            <person name="Lipzen A."/>
            <person name="He G."/>
            <person name="Yan M."/>
            <person name="Ng V."/>
            <person name="Cullen D."/>
            <person name="Martin F."/>
            <person name="Rosso M.-N."/>
            <person name="Henrissat B."/>
            <person name="Hibbett D."/>
            <person name="Martinez A.T."/>
            <person name="Grigoriev I.V."/>
        </authorList>
    </citation>
    <scope>NUCLEOTIDE SEQUENCE</scope>
    <source>
        <strain evidence="2">CIRM-BRFM 674</strain>
    </source>
</reference>
<organism evidence="2 3">
    <name type="scientific">Pholiota conissans</name>
    <dbReference type="NCBI Taxonomy" id="109636"/>
    <lineage>
        <taxon>Eukaryota</taxon>
        <taxon>Fungi</taxon>
        <taxon>Dikarya</taxon>
        <taxon>Basidiomycota</taxon>
        <taxon>Agaricomycotina</taxon>
        <taxon>Agaricomycetes</taxon>
        <taxon>Agaricomycetidae</taxon>
        <taxon>Agaricales</taxon>
        <taxon>Agaricineae</taxon>
        <taxon>Strophariaceae</taxon>
        <taxon>Pholiota</taxon>
    </lineage>
</organism>
<dbReference type="Proteomes" id="UP000807469">
    <property type="component" value="Unassembled WGS sequence"/>
</dbReference>
<dbReference type="AlphaFoldDB" id="A0A9P5YNN7"/>
<feature type="signal peptide" evidence="1">
    <location>
        <begin position="1"/>
        <end position="17"/>
    </location>
</feature>
<accession>A0A9P5YNN7</accession>
<gene>
    <name evidence="2" type="ORF">BDN70DRAFT_900735</name>
</gene>
<keyword evidence="3" id="KW-1185">Reference proteome</keyword>
<evidence type="ECO:0000256" key="1">
    <source>
        <dbReference type="SAM" id="SignalP"/>
    </source>
</evidence>
<comment type="caution">
    <text evidence="2">The sequence shown here is derived from an EMBL/GenBank/DDBJ whole genome shotgun (WGS) entry which is preliminary data.</text>
</comment>
<protein>
    <submittedName>
        <fullName evidence="2">Uncharacterized protein</fullName>
    </submittedName>
</protein>
<name>A0A9P5YNN7_9AGAR</name>
<feature type="chain" id="PRO_5040368373" evidence="1">
    <location>
        <begin position="18"/>
        <end position="205"/>
    </location>
</feature>
<dbReference type="EMBL" id="MU155567">
    <property type="protein sequence ID" value="KAF9472181.1"/>
    <property type="molecule type" value="Genomic_DNA"/>
</dbReference>
<proteinExistence type="predicted"/>
<evidence type="ECO:0000313" key="3">
    <source>
        <dbReference type="Proteomes" id="UP000807469"/>
    </source>
</evidence>
<keyword evidence="1" id="KW-0732">Signal</keyword>
<sequence length="205" mass="23492">MAVRIAYLLDLLLPGLPFLPFSPSPSSIRRSRRKFPKMKWIFILRGRRDSPTYSSHERNGQARTGGSGFHETVVRRRCKERKKKQVKDSDKLREMMELTNETRRCRSTRGWGDRDIGIDSGGLYRYNEFRETVVPKFGGRERKYDTRFVLHADGCGGDNTPEQMTLAIKWVNSTGNVGAEGGNNTLYTSSEFSKDAAPYHPRARI</sequence>
<evidence type="ECO:0000313" key="2">
    <source>
        <dbReference type="EMBL" id="KAF9472181.1"/>
    </source>
</evidence>